<comment type="caution">
    <text evidence="2">The sequence shown here is derived from an EMBL/GenBank/DDBJ whole genome shotgun (WGS) entry which is preliminary data.</text>
</comment>
<feature type="non-terminal residue" evidence="2">
    <location>
        <position position="1"/>
    </location>
</feature>
<evidence type="ECO:0000256" key="1">
    <source>
        <dbReference type="SAM" id="MobiDB-lite"/>
    </source>
</evidence>
<feature type="region of interest" description="Disordered" evidence="1">
    <location>
        <begin position="1"/>
        <end position="43"/>
    </location>
</feature>
<proteinExistence type="predicted"/>
<organism evidence="2 3">
    <name type="scientific">Trifolium pratense</name>
    <name type="common">Red clover</name>
    <dbReference type="NCBI Taxonomy" id="57577"/>
    <lineage>
        <taxon>Eukaryota</taxon>
        <taxon>Viridiplantae</taxon>
        <taxon>Streptophyta</taxon>
        <taxon>Embryophyta</taxon>
        <taxon>Tracheophyta</taxon>
        <taxon>Spermatophyta</taxon>
        <taxon>Magnoliopsida</taxon>
        <taxon>eudicotyledons</taxon>
        <taxon>Gunneridae</taxon>
        <taxon>Pentapetalae</taxon>
        <taxon>rosids</taxon>
        <taxon>fabids</taxon>
        <taxon>Fabales</taxon>
        <taxon>Fabaceae</taxon>
        <taxon>Papilionoideae</taxon>
        <taxon>50 kb inversion clade</taxon>
        <taxon>NPAAA clade</taxon>
        <taxon>Hologalegina</taxon>
        <taxon>IRL clade</taxon>
        <taxon>Trifolieae</taxon>
        <taxon>Trifolium</taxon>
    </lineage>
</organism>
<gene>
    <name evidence="2" type="ORF">L195_g063897</name>
</gene>
<dbReference type="Proteomes" id="UP000236291">
    <property type="component" value="Unassembled WGS sequence"/>
</dbReference>
<sequence length="75" mass="8100">SVQVIGTSGGGSGTPTSAPRPPPAKRTREEDSPVEDTGMGGCRNFPVPRCFTVDKFFEKYPPEVFETERAAILDQ</sequence>
<evidence type="ECO:0000313" key="2">
    <source>
        <dbReference type="EMBL" id="PNX68250.1"/>
    </source>
</evidence>
<dbReference type="AlphaFoldDB" id="A0A2K3KPN6"/>
<name>A0A2K3KPN6_TRIPR</name>
<dbReference type="EMBL" id="ASHM01224573">
    <property type="protein sequence ID" value="PNX68250.1"/>
    <property type="molecule type" value="Genomic_DNA"/>
</dbReference>
<evidence type="ECO:0000313" key="3">
    <source>
        <dbReference type="Proteomes" id="UP000236291"/>
    </source>
</evidence>
<reference evidence="2 3" key="2">
    <citation type="journal article" date="2017" name="Front. Plant Sci.">
        <title>Gene Classification and Mining of Molecular Markers Useful in Red Clover (Trifolium pratense) Breeding.</title>
        <authorList>
            <person name="Istvanek J."/>
            <person name="Dluhosova J."/>
            <person name="Dluhos P."/>
            <person name="Patkova L."/>
            <person name="Nedelnik J."/>
            <person name="Repkova J."/>
        </authorList>
    </citation>
    <scope>NUCLEOTIDE SEQUENCE [LARGE SCALE GENOMIC DNA]</scope>
    <source>
        <strain evidence="3">cv. Tatra</strain>
        <tissue evidence="2">Young leaves</tissue>
    </source>
</reference>
<accession>A0A2K3KPN6</accession>
<feature type="non-terminal residue" evidence="2">
    <location>
        <position position="75"/>
    </location>
</feature>
<protein>
    <submittedName>
        <fullName evidence="2">Uncharacterized protein</fullName>
    </submittedName>
</protein>
<reference evidence="2 3" key="1">
    <citation type="journal article" date="2014" name="Am. J. Bot.">
        <title>Genome assembly and annotation for red clover (Trifolium pratense; Fabaceae).</title>
        <authorList>
            <person name="Istvanek J."/>
            <person name="Jaros M."/>
            <person name="Krenek A."/>
            <person name="Repkova J."/>
        </authorList>
    </citation>
    <scope>NUCLEOTIDE SEQUENCE [LARGE SCALE GENOMIC DNA]</scope>
    <source>
        <strain evidence="3">cv. Tatra</strain>
        <tissue evidence="2">Young leaves</tissue>
    </source>
</reference>